<feature type="domain" description="PHB accumulation regulatory" evidence="1">
    <location>
        <begin position="70"/>
        <end position="107"/>
    </location>
</feature>
<dbReference type="NCBIfam" id="TIGR01848">
    <property type="entry name" value="PHA_reg_PhaR"/>
    <property type="match status" value="1"/>
</dbReference>
<protein>
    <submittedName>
        <fullName evidence="3">Polyhydroxyalkanoate synthesis repressor PhaR</fullName>
    </submittedName>
</protein>
<evidence type="ECO:0000313" key="4">
    <source>
        <dbReference type="Proteomes" id="UP001597337"/>
    </source>
</evidence>
<reference evidence="4" key="1">
    <citation type="journal article" date="2019" name="Int. J. Syst. Evol. Microbiol.">
        <title>The Global Catalogue of Microorganisms (GCM) 10K type strain sequencing project: providing services to taxonomists for standard genome sequencing and annotation.</title>
        <authorList>
            <consortium name="The Broad Institute Genomics Platform"/>
            <consortium name="The Broad Institute Genome Sequencing Center for Infectious Disease"/>
            <person name="Wu L."/>
            <person name="Ma J."/>
        </authorList>
    </citation>
    <scope>NUCLEOTIDE SEQUENCE [LARGE SCALE GENOMIC DNA]</scope>
    <source>
        <strain evidence="4">KACC 12597</strain>
    </source>
</reference>
<gene>
    <name evidence="3" type="primary">phaR</name>
    <name evidence="3" type="ORF">ACFSJC_10805</name>
</gene>
<sequence>MNSERIIKKYPNRRLYDTEVSRYITLSDVRELVMGRVSFKVVDTANDNDITRSILLQIMLEEEAGGAPLFSAPMLAQIIRFYGGTLQGIFARYLETSLNLFAKQQQEVTQAWTDTPFDTVTRLTQKNVEIWAELQDDLLRAAGFGLSGERKKKGEDPS</sequence>
<dbReference type="InterPro" id="IPR012909">
    <property type="entry name" value="PHA_DNA-bd_N"/>
</dbReference>
<dbReference type="RefSeq" id="WP_386026631.1">
    <property type="nucleotide sequence ID" value="NZ_JBHUHX010000024.1"/>
</dbReference>
<dbReference type="Proteomes" id="UP001597337">
    <property type="component" value="Unassembled WGS sequence"/>
</dbReference>
<dbReference type="InterPro" id="IPR007897">
    <property type="entry name" value="PHB_accumulat"/>
</dbReference>
<evidence type="ECO:0000259" key="2">
    <source>
        <dbReference type="Pfam" id="PF07879"/>
    </source>
</evidence>
<name>A0ABW4Y8C4_9GAMM</name>
<proteinExistence type="predicted"/>
<dbReference type="EMBL" id="JBHUHX010000024">
    <property type="protein sequence ID" value="MFD2112329.1"/>
    <property type="molecule type" value="Genomic_DNA"/>
</dbReference>
<accession>A0ABW4Y8C4</accession>
<keyword evidence="4" id="KW-1185">Reference proteome</keyword>
<dbReference type="Pfam" id="PF05233">
    <property type="entry name" value="PHB_acc"/>
    <property type="match status" value="1"/>
</dbReference>
<organism evidence="3 4">
    <name type="scientific">Thiorhodococcus fuscus</name>
    <dbReference type="NCBI Taxonomy" id="527200"/>
    <lineage>
        <taxon>Bacteria</taxon>
        <taxon>Pseudomonadati</taxon>
        <taxon>Pseudomonadota</taxon>
        <taxon>Gammaproteobacteria</taxon>
        <taxon>Chromatiales</taxon>
        <taxon>Chromatiaceae</taxon>
        <taxon>Thiorhodococcus</taxon>
    </lineage>
</organism>
<comment type="caution">
    <text evidence="3">The sequence shown here is derived from an EMBL/GenBank/DDBJ whole genome shotgun (WGS) entry which is preliminary data.</text>
</comment>
<dbReference type="Pfam" id="PF07879">
    <property type="entry name" value="PHB_acc_N"/>
    <property type="match status" value="1"/>
</dbReference>
<evidence type="ECO:0000313" key="3">
    <source>
        <dbReference type="EMBL" id="MFD2112329.1"/>
    </source>
</evidence>
<feature type="domain" description="PHA accumulation regulator DNA-binding N-terminal" evidence="2">
    <location>
        <begin position="6"/>
        <end position="65"/>
    </location>
</feature>
<evidence type="ECO:0000259" key="1">
    <source>
        <dbReference type="Pfam" id="PF05233"/>
    </source>
</evidence>
<dbReference type="InterPro" id="IPR010134">
    <property type="entry name" value="PHA_reg_PhaR"/>
</dbReference>